<dbReference type="Proteomes" id="UP000273119">
    <property type="component" value="Unassembled WGS sequence"/>
</dbReference>
<protein>
    <submittedName>
        <fullName evidence="3">XRE family transcriptional regulator</fullName>
    </submittedName>
</protein>
<dbReference type="GO" id="GO:0003677">
    <property type="term" value="F:DNA binding"/>
    <property type="evidence" value="ECO:0007669"/>
    <property type="project" value="InterPro"/>
</dbReference>
<evidence type="ECO:0000313" key="4">
    <source>
        <dbReference type="Proteomes" id="UP000273119"/>
    </source>
</evidence>
<dbReference type="InterPro" id="IPR001387">
    <property type="entry name" value="Cro/C1-type_HTH"/>
</dbReference>
<organism evidence="3 4">
    <name type="scientific">Galactobacter caseinivorans</name>
    <dbReference type="NCBI Taxonomy" id="2676123"/>
    <lineage>
        <taxon>Bacteria</taxon>
        <taxon>Bacillati</taxon>
        <taxon>Actinomycetota</taxon>
        <taxon>Actinomycetes</taxon>
        <taxon>Micrococcales</taxon>
        <taxon>Micrococcaceae</taxon>
        <taxon>Galactobacter</taxon>
    </lineage>
</organism>
<dbReference type="Gene3D" id="3.30.450.180">
    <property type="match status" value="1"/>
</dbReference>
<gene>
    <name evidence="3" type="ORF">DWQ67_00885</name>
</gene>
<accession>A0A496PLM7</accession>
<dbReference type="SUPFAM" id="SSF47413">
    <property type="entry name" value="lambda repressor-like DNA-binding domains"/>
    <property type="match status" value="1"/>
</dbReference>
<name>A0A496PLM7_9MICC</name>
<feature type="region of interest" description="Disordered" evidence="1">
    <location>
        <begin position="281"/>
        <end position="311"/>
    </location>
</feature>
<sequence>MEPSDHRSAIRDFLATRRAKLTPHDVGLPPAGGRRRVPGLRREEVAVLAGVSTEWYARLEKGHINGVSDDVLDAVARALRLDEAERLHLFNLARAARPKSAARRPRASPVRPSIERLLDSMLSTPAFVRNARNDVMACNPLFRALYAPVFDDPVEPPNIVRFTFLDPRRHDFYPDWDEAADGMVALLRHEAGLNPYDRDLTDLVGELVTRSDEFRTRWAGHDVRMHLTGTKRIINPIVGLIEITYDVLDLPADPGLTLTTYGAEPSTPAADALALLANWAATQHEETNRPPASSRPHALESKGSPEGPATL</sequence>
<dbReference type="CDD" id="cd00093">
    <property type="entry name" value="HTH_XRE"/>
    <property type="match status" value="1"/>
</dbReference>
<feature type="domain" description="HTH cro/C1-type" evidence="2">
    <location>
        <begin position="13"/>
        <end position="86"/>
    </location>
</feature>
<proteinExistence type="predicted"/>
<dbReference type="Pfam" id="PF13560">
    <property type="entry name" value="HTH_31"/>
    <property type="match status" value="1"/>
</dbReference>
<dbReference type="InterPro" id="IPR041413">
    <property type="entry name" value="MLTR_LBD"/>
</dbReference>
<dbReference type="RefSeq" id="WP_121483701.1">
    <property type="nucleotide sequence ID" value="NZ_QQXL01000001.1"/>
</dbReference>
<dbReference type="InterPro" id="IPR010982">
    <property type="entry name" value="Lambda_DNA-bd_dom_sf"/>
</dbReference>
<dbReference type="SMART" id="SM00530">
    <property type="entry name" value="HTH_XRE"/>
    <property type="match status" value="1"/>
</dbReference>
<dbReference type="AlphaFoldDB" id="A0A496PLM7"/>
<reference evidence="3 4" key="1">
    <citation type="submission" date="2018-07" db="EMBL/GenBank/DDBJ databases">
        <title>Arthrobacter sp. nov., isolated from raw cow's milk with high bacterial count.</title>
        <authorList>
            <person name="Hahne J."/>
            <person name="Isele D."/>
            <person name="Lipski A."/>
        </authorList>
    </citation>
    <scope>NUCLEOTIDE SEQUENCE [LARGE SCALE GENOMIC DNA]</scope>
    <source>
        <strain evidence="3 4">JZ R-183</strain>
    </source>
</reference>
<dbReference type="EMBL" id="QQXL01000001">
    <property type="protein sequence ID" value="RKW71438.1"/>
    <property type="molecule type" value="Genomic_DNA"/>
</dbReference>
<evidence type="ECO:0000256" key="1">
    <source>
        <dbReference type="SAM" id="MobiDB-lite"/>
    </source>
</evidence>
<dbReference type="PANTHER" id="PTHR35010:SF2">
    <property type="entry name" value="BLL4672 PROTEIN"/>
    <property type="match status" value="1"/>
</dbReference>
<dbReference type="Pfam" id="PF17765">
    <property type="entry name" value="MLTR_LBD"/>
    <property type="match status" value="1"/>
</dbReference>
<dbReference type="PANTHER" id="PTHR35010">
    <property type="entry name" value="BLL4672 PROTEIN-RELATED"/>
    <property type="match status" value="1"/>
</dbReference>
<keyword evidence="4" id="KW-1185">Reference proteome</keyword>
<evidence type="ECO:0000313" key="3">
    <source>
        <dbReference type="EMBL" id="RKW71438.1"/>
    </source>
</evidence>
<dbReference type="Gene3D" id="1.10.260.40">
    <property type="entry name" value="lambda repressor-like DNA-binding domains"/>
    <property type="match status" value="1"/>
</dbReference>
<evidence type="ECO:0000259" key="2">
    <source>
        <dbReference type="SMART" id="SM00530"/>
    </source>
</evidence>
<comment type="caution">
    <text evidence="3">The sequence shown here is derived from an EMBL/GenBank/DDBJ whole genome shotgun (WGS) entry which is preliminary data.</text>
</comment>